<dbReference type="Proteomes" id="UP001162131">
    <property type="component" value="Unassembled WGS sequence"/>
</dbReference>
<protein>
    <recommendedName>
        <fullName evidence="4">Transmembrane protein</fullName>
    </recommendedName>
</protein>
<organism evidence="2 3">
    <name type="scientific">Blepharisma stoltei</name>
    <dbReference type="NCBI Taxonomy" id="1481888"/>
    <lineage>
        <taxon>Eukaryota</taxon>
        <taxon>Sar</taxon>
        <taxon>Alveolata</taxon>
        <taxon>Ciliophora</taxon>
        <taxon>Postciliodesmatophora</taxon>
        <taxon>Heterotrichea</taxon>
        <taxon>Heterotrichida</taxon>
        <taxon>Blepharismidae</taxon>
        <taxon>Blepharisma</taxon>
    </lineage>
</organism>
<feature type="transmembrane region" description="Helical" evidence="1">
    <location>
        <begin position="21"/>
        <end position="43"/>
    </location>
</feature>
<evidence type="ECO:0000256" key="1">
    <source>
        <dbReference type="SAM" id="Phobius"/>
    </source>
</evidence>
<proteinExistence type="predicted"/>
<name>A0AAU9INT9_9CILI</name>
<reference evidence="2" key="1">
    <citation type="submission" date="2021-09" db="EMBL/GenBank/DDBJ databases">
        <authorList>
            <consortium name="AG Swart"/>
            <person name="Singh M."/>
            <person name="Singh A."/>
            <person name="Seah K."/>
            <person name="Emmerich C."/>
        </authorList>
    </citation>
    <scope>NUCLEOTIDE SEQUENCE</scope>
    <source>
        <strain evidence="2">ATCC30299</strain>
    </source>
</reference>
<accession>A0AAU9INT9</accession>
<evidence type="ECO:0008006" key="4">
    <source>
        <dbReference type="Google" id="ProtNLM"/>
    </source>
</evidence>
<keyword evidence="1" id="KW-1133">Transmembrane helix</keyword>
<gene>
    <name evidence="2" type="ORF">BSTOLATCC_MIC13272</name>
</gene>
<evidence type="ECO:0000313" key="2">
    <source>
        <dbReference type="EMBL" id="CAG9314872.1"/>
    </source>
</evidence>
<dbReference type="EMBL" id="CAJZBQ010000013">
    <property type="protein sequence ID" value="CAG9314872.1"/>
    <property type="molecule type" value="Genomic_DNA"/>
</dbReference>
<keyword evidence="1" id="KW-0812">Transmembrane</keyword>
<evidence type="ECO:0000313" key="3">
    <source>
        <dbReference type="Proteomes" id="UP001162131"/>
    </source>
</evidence>
<keyword evidence="1" id="KW-0472">Membrane</keyword>
<sequence length="70" mass="8321">MLEVMIKKRCVKFMKSLLVSLELVTRFGIVMLWICCGMLWSYLWWFEVFVYDFGIADGKLEKCCINSVKK</sequence>
<dbReference type="AlphaFoldDB" id="A0AAU9INT9"/>
<keyword evidence="3" id="KW-1185">Reference proteome</keyword>
<comment type="caution">
    <text evidence="2">The sequence shown here is derived from an EMBL/GenBank/DDBJ whole genome shotgun (WGS) entry which is preliminary data.</text>
</comment>